<feature type="transmembrane region" description="Helical" evidence="8">
    <location>
        <begin position="258"/>
        <end position="275"/>
    </location>
</feature>
<dbReference type="EMBL" id="VHSH01000008">
    <property type="protein sequence ID" value="TQV76257.1"/>
    <property type="molecule type" value="Genomic_DNA"/>
</dbReference>
<evidence type="ECO:0000256" key="1">
    <source>
        <dbReference type="ARBA" id="ARBA00004651"/>
    </source>
</evidence>
<evidence type="ECO:0000313" key="10">
    <source>
        <dbReference type="Proteomes" id="UP000315252"/>
    </source>
</evidence>
<comment type="subcellular location">
    <subcellularLocation>
        <location evidence="1">Cell membrane</location>
        <topology evidence="1">Multi-pass membrane protein</topology>
    </subcellularLocation>
</comment>
<dbReference type="Proteomes" id="UP000315252">
    <property type="component" value="Unassembled WGS sequence"/>
</dbReference>
<protein>
    <recommendedName>
        <fullName evidence="11">Glycosyltransferase RgtA/B/C/D-like domain-containing protein</fullName>
    </recommendedName>
</protein>
<evidence type="ECO:0000256" key="4">
    <source>
        <dbReference type="ARBA" id="ARBA00022679"/>
    </source>
</evidence>
<feature type="transmembrane region" description="Helical" evidence="8">
    <location>
        <begin position="354"/>
        <end position="373"/>
    </location>
</feature>
<keyword evidence="3" id="KW-0328">Glycosyltransferase</keyword>
<dbReference type="PANTHER" id="PTHR33908:SF11">
    <property type="entry name" value="MEMBRANE PROTEIN"/>
    <property type="match status" value="1"/>
</dbReference>
<name>A0A545TGA6_9PROT</name>
<feature type="transmembrane region" description="Helical" evidence="8">
    <location>
        <begin position="218"/>
        <end position="238"/>
    </location>
</feature>
<evidence type="ECO:0000256" key="5">
    <source>
        <dbReference type="ARBA" id="ARBA00022692"/>
    </source>
</evidence>
<feature type="transmembrane region" description="Helical" evidence="8">
    <location>
        <begin position="139"/>
        <end position="157"/>
    </location>
</feature>
<evidence type="ECO:0000313" key="9">
    <source>
        <dbReference type="EMBL" id="TQV76257.1"/>
    </source>
</evidence>
<dbReference type="GO" id="GO:0009103">
    <property type="term" value="P:lipopolysaccharide biosynthetic process"/>
    <property type="evidence" value="ECO:0007669"/>
    <property type="project" value="UniProtKB-ARBA"/>
</dbReference>
<feature type="transmembrane region" description="Helical" evidence="8">
    <location>
        <begin position="407"/>
        <end position="425"/>
    </location>
</feature>
<proteinExistence type="predicted"/>
<dbReference type="PANTHER" id="PTHR33908">
    <property type="entry name" value="MANNOSYLTRANSFERASE YKCB-RELATED"/>
    <property type="match status" value="1"/>
</dbReference>
<keyword evidence="10" id="KW-1185">Reference proteome</keyword>
<dbReference type="GO" id="GO:0005886">
    <property type="term" value="C:plasma membrane"/>
    <property type="evidence" value="ECO:0007669"/>
    <property type="project" value="UniProtKB-SubCell"/>
</dbReference>
<dbReference type="AlphaFoldDB" id="A0A545TGA6"/>
<reference evidence="9 10" key="1">
    <citation type="submission" date="2019-06" db="EMBL/GenBank/DDBJ databases">
        <title>Whole genome sequence for Rhodospirillaceae sp. R148.</title>
        <authorList>
            <person name="Wang G."/>
        </authorList>
    </citation>
    <scope>NUCLEOTIDE SEQUENCE [LARGE SCALE GENOMIC DNA]</scope>
    <source>
        <strain evidence="9 10">R148</strain>
    </source>
</reference>
<evidence type="ECO:0000256" key="7">
    <source>
        <dbReference type="ARBA" id="ARBA00023136"/>
    </source>
</evidence>
<keyword evidence="4" id="KW-0808">Transferase</keyword>
<dbReference type="InterPro" id="IPR050297">
    <property type="entry name" value="LipidA_mod_glycosyltrf_83"/>
</dbReference>
<organism evidence="9 10">
    <name type="scientific">Denitrobaculum tricleocarpae</name>
    <dbReference type="NCBI Taxonomy" id="2591009"/>
    <lineage>
        <taxon>Bacteria</taxon>
        <taxon>Pseudomonadati</taxon>
        <taxon>Pseudomonadota</taxon>
        <taxon>Alphaproteobacteria</taxon>
        <taxon>Rhodospirillales</taxon>
        <taxon>Rhodospirillaceae</taxon>
        <taxon>Denitrobaculum</taxon>
    </lineage>
</organism>
<feature type="transmembrane region" description="Helical" evidence="8">
    <location>
        <begin position="379"/>
        <end position="400"/>
    </location>
</feature>
<evidence type="ECO:0008006" key="11">
    <source>
        <dbReference type="Google" id="ProtNLM"/>
    </source>
</evidence>
<evidence type="ECO:0000256" key="3">
    <source>
        <dbReference type="ARBA" id="ARBA00022676"/>
    </source>
</evidence>
<sequence length="565" mass="63769">MPGRSAADAPIPWCQKLSKSFIRDINKMSSQTLSETDMDEPVRKRIERPAYEYGLLFVIVASVAIFYVLTLQPNIMWSGGTDTFNYILSGLKILDSWGYLERVLSEAHLGMREDLEVVFPALSSLQIALVYQLSNGNFWISKLPGVVCFLAALPLIYRLSRNQVGLLCSVLIIITIGLSPYFFSFKEEIRSDLQFFFLLFLAMVLFMEMDQDGERRKIHFLIAMLCGVVCYLSIGYRSVGLALFPAIVAYDIWRHKKLRLVSLLTLAVGIGLYVLQSKLVPSGDGRYASSFPTDLSVYLERVYTNVVQYHYNIQRFVENTVFSAFTWVAYLSLLGLVAIGYLSRLFGRATILEFFIVVYFAGLLISPTTSAWQRYLIPAYPLILYYAFAGINFCSTVLNLGERIRKFGVVALSALIIANFGTQYLTRVPFHTLDEGPTSTSALAMYDFLSTSVKPGEVVATGFPAITGVVRLQTGLRAANLLEVDADLSEQEFDRILWQHFRDRGVRTLVLRHSEPRMVASYFGTRDIVDVNRLHIAFAERHKESVSAVFRNADFVVYRIGSEPS</sequence>
<gene>
    <name evidence="9" type="ORF">FKG95_21740</name>
</gene>
<feature type="transmembrane region" description="Helical" evidence="8">
    <location>
        <begin position="50"/>
        <end position="69"/>
    </location>
</feature>
<keyword evidence="6 8" id="KW-1133">Transmembrane helix</keyword>
<dbReference type="GO" id="GO:0016763">
    <property type="term" value="F:pentosyltransferase activity"/>
    <property type="evidence" value="ECO:0007669"/>
    <property type="project" value="TreeGrafter"/>
</dbReference>
<feature type="transmembrane region" description="Helical" evidence="8">
    <location>
        <begin position="164"/>
        <end position="183"/>
    </location>
</feature>
<evidence type="ECO:0000256" key="6">
    <source>
        <dbReference type="ARBA" id="ARBA00022989"/>
    </source>
</evidence>
<accession>A0A545TGA6</accession>
<keyword evidence="2" id="KW-1003">Cell membrane</keyword>
<keyword evidence="5 8" id="KW-0812">Transmembrane</keyword>
<feature type="transmembrane region" description="Helical" evidence="8">
    <location>
        <begin position="324"/>
        <end position="342"/>
    </location>
</feature>
<evidence type="ECO:0000256" key="2">
    <source>
        <dbReference type="ARBA" id="ARBA00022475"/>
    </source>
</evidence>
<keyword evidence="7 8" id="KW-0472">Membrane</keyword>
<comment type="caution">
    <text evidence="9">The sequence shown here is derived from an EMBL/GenBank/DDBJ whole genome shotgun (WGS) entry which is preliminary data.</text>
</comment>
<evidence type="ECO:0000256" key="8">
    <source>
        <dbReference type="SAM" id="Phobius"/>
    </source>
</evidence>